<gene>
    <name evidence="1" type="ORF">QJT92_01305</name>
</gene>
<comment type="caution">
    <text evidence="1">The sequence shown here is derived from an EMBL/GenBank/DDBJ whole genome shotgun (WGS) entry which is preliminary data.</text>
</comment>
<dbReference type="RefSeq" id="WP_306383706.1">
    <property type="nucleotide sequence ID" value="NZ_JASAVR010000001.1"/>
</dbReference>
<keyword evidence="2" id="KW-1185">Reference proteome</keyword>
<accession>A0ABT9JID6</accession>
<evidence type="ECO:0000313" key="2">
    <source>
        <dbReference type="Proteomes" id="UP001224812"/>
    </source>
</evidence>
<reference evidence="1 2" key="1">
    <citation type="journal article" date="2023" name="Front. Microbiol.">
        <title>Phylogeography and host specificity of Pasteurellaceae pathogenic to sea-farmed fish in the north-east Atlantic.</title>
        <authorList>
            <person name="Gulla S."/>
            <person name="Colquhoun D.J."/>
            <person name="Olsen A.B."/>
            <person name="Spilsberg B."/>
            <person name="Lagesen K."/>
            <person name="Aakesson C.P."/>
            <person name="Strom S."/>
            <person name="Manji F."/>
            <person name="Birkbeck T.H."/>
            <person name="Nilsen H.K."/>
        </authorList>
    </citation>
    <scope>NUCLEOTIDE SEQUENCE [LARGE SCALE GENOMIC DNA]</scope>
    <source>
        <strain evidence="1 2">VIO11850</strain>
    </source>
</reference>
<dbReference type="EMBL" id="JASAVS010000001">
    <property type="protein sequence ID" value="MDP8084570.1"/>
    <property type="molecule type" value="Genomic_DNA"/>
</dbReference>
<organism evidence="1 2">
    <name type="scientific">Phocoenobacter skyensis</name>
    <dbReference type="NCBI Taxonomy" id="97481"/>
    <lineage>
        <taxon>Bacteria</taxon>
        <taxon>Pseudomonadati</taxon>
        <taxon>Pseudomonadota</taxon>
        <taxon>Gammaproteobacteria</taxon>
        <taxon>Pasteurellales</taxon>
        <taxon>Pasteurellaceae</taxon>
        <taxon>Phocoenobacter</taxon>
    </lineage>
</organism>
<sequence>MTTFRKKYTIKTADTGGFFVDGEWVEGDSSEEFEILATVQPATQNDYIELSQRVDGGVVSGVVRIYTDKSLKPAGNDLEDNTARGDVLIFNNSEYEIYAKASWQSGIISHYKYLAVKL</sequence>
<dbReference type="Proteomes" id="UP001224812">
    <property type="component" value="Unassembled WGS sequence"/>
</dbReference>
<protein>
    <submittedName>
        <fullName evidence="1">Uncharacterized protein</fullName>
    </submittedName>
</protein>
<proteinExistence type="predicted"/>
<evidence type="ECO:0000313" key="1">
    <source>
        <dbReference type="EMBL" id="MDP8084570.1"/>
    </source>
</evidence>
<name>A0ABT9JID6_9PAST</name>